<dbReference type="NCBIfam" id="TIGR03464">
    <property type="entry name" value="HpnC"/>
    <property type="match status" value="1"/>
</dbReference>
<proteinExistence type="predicted"/>
<evidence type="ECO:0000313" key="2">
    <source>
        <dbReference type="Proteomes" id="UP001561046"/>
    </source>
</evidence>
<dbReference type="Proteomes" id="UP001561046">
    <property type="component" value="Unassembled WGS sequence"/>
</dbReference>
<reference evidence="1 2" key="1">
    <citation type="journal article" date="2013" name="Int. J. Syst. Evol. Microbiol.">
        <title>Comamonas guangdongensis sp. nov., isolated from subterranean forest sediment, and emended description of the genus Comamonas.</title>
        <authorList>
            <person name="Zhang J."/>
            <person name="Wang Y."/>
            <person name="Zhou S."/>
            <person name="Wu C."/>
            <person name="He J."/>
            <person name="Li F."/>
        </authorList>
    </citation>
    <scope>NUCLEOTIDE SEQUENCE [LARGE SCALE GENOMIC DNA]</scope>
    <source>
        <strain evidence="1 2">CCTCC AB2011133</strain>
    </source>
</reference>
<dbReference type="EC" id="2.5.1.21" evidence="1"/>
<gene>
    <name evidence="1" type="primary">hpnC</name>
    <name evidence="1" type="ORF">AB6724_20780</name>
</gene>
<dbReference type="InterPro" id="IPR017827">
    <property type="entry name" value="HSQ_synthase_HpnC"/>
</dbReference>
<dbReference type="InterPro" id="IPR044843">
    <property type="entry name" value="Trans_IPPS_bact-type"/>
</dbReference>
<dbReference type="Pfam" id="PF00494">
    <property type="entry name" value="SQS_PSY"/>
    <property type="match status" value="1"/>
</dbReference>
<organism evidence="1 2">
    <name type="scientific">Comamonas guangdongensis</name>
    <dbReference type="NCBI Taxonomy" id="510515"/>
    <lineage>
        <taxon>Bacteria</taxon>
        <taxon>Pseudomonadati</taxon>
        <taxon>Pseudomonadota</taxon>
        <taxon>Betaproteobacteria</taxon>
        <taxon>Burkholderiales</taxon>
        <taxon>Comamonadaceae</taxon>
        <taxon>Comamonas</taxon>
    </lineage>
</organism>
<name>A0ABV4A1R6_9BURK</name>
<dbReference type="SUPFAM" id="SSF48576">
    <property type="entry name" value="Terpenoid synthases"/>
    <property type="match status" value="1"/>
</dbReference>
<keyword evidence="1" id="KW-0808">Transferase</keyword>
<dbReference type="PANTHER" id="PTHR31480">
    <property type="entry name" value="BIFUNCTIONAL LYCOPENE CYCLASE/PHYTOENE SYNTHASE"/>
    <property type="match status" value="1"/>
</dbReference>
<dbReference type="RefSeq" id="WP_369340449.1">
    <property type="nucleotide sequence ID" value="NZ_JBFYGN010000039.1"/>
</dbReference>
<dbReference type="SFLD" id="SFLDG01212">
    <property type="entry name" value="Phytoene_synthase_like"/>
    <property type="match status" value="1"/>
</dbReference>
<dbReference type="Gene3D" id="1.10.600.10">
    <property type="entry name" value="Farnesyl Diphosphate Synthase"/>
    <property type="match status" value="1"/>
</dbReference>
<evidence type="ECO:0000313" key="1">
    <source>
        <dbReference type="EMBL" id="MEX8195274.1"/>
    </source>
</evidence>
<dbReference type="SFLD" id="SFLDS00005">
    <property type="entry name" value="Isoprenoid_Synthase_Type_I"/>
    <property type="match status" value="1"/>
</dbReference>
<dbReference type="InterPro" id="IPR008949">
    <property type="entry name" value="Isoprenoid_synthase_dom_sf"/>
</dbReference>
<dbReference type="EMBL" id="JBFYGN010000039">
    <property type="protein sequence ID" value="MEX8195274.1"/>
    <property type="molecule type" value="Genomic_DNA"/>
</dbReference>
<dbReference type="InterPro" id="IPR002060">
    <property type="entry name" value="Squ/phyt_synthse"/>
</dbReference>
<comment type="caution">
    <text evidence="1">The sequence shown here is derived from an EMBL/GenBank/DDBJ whole genome shotgun (WGS) entry which is preliminary data.</text>
</comment>
<protein>
    <submittedName>
        <fullName evidence="1">Squalene synthase HpnC</fullName>
        <ecNumber evidence="1">2.5.1.21</ecNumber>
    </submittedName>
</protein>
<keyword evidence="2" id="KW-1185">Reference proteome</keyword>
<dbReference type="SFLD" id="SFLDG01018">
    <property type="entry name" value="Squalene/Phytoene_Synthase_Lik"/>
    <property type="match status" value="1"/>
</dbReference>
<sequence length="293" mass="32573">MPPVNSAPAQPGAITHYENFPVASWLCPPHLRAPIAAIYHFARTADDLADEGNLTALQRLGALQQYAADLQQLDTAGEAAMLTRTAWPQVFGPLAVQLQSQQLPKPLLADLLSAFDQDVRMTATQARYADMAQLLDYCRRSANPVGRLLLHLYGVINPRALIQSDAICTALQLINFWQDLSQDLRRQRHYLPDSDLARHGLARDAIKPEAQALTPALKALLAELNAQARSLMNQGAPLVHQLPGRAGWELRLVVQGGLRMLDRLDALQGRNLYRRIKLGKLDLPRLLWRAARM</sequence>
<dbReference type="GO" id="GO:0051996">
    <property type="term" value="F:squalene synthase [NAD(P)H] activity"/>
    <property type="evidence" value="ECO:0007669"/>
    <property type="project" value="UniProtKB-EC"/>
</dbReference>
<accession>A0ABV4A1R6</accession>